<evidence type="ECO:0000256" key="3">
    <source>
        <dbReference type="ARBA" id="ARBA00023180"/>
    </source>
</evidence>
<dbReference type="RefSeq" id="WP_269033817.1">
    <property type="nucleotide sequence ID" value="NZ_CP114040.1"/>
</dbReference>
<keyword evidence="8" id="KW-1185">Reference proteome</keyword>
<evidence type="ECO:0000256" key="1">
    <source>
        <dbReference type="ARBA" id="ARBA00008709"/>
    </source>
</evidence>
<dbReference type="PROSITE" id="PS51820">
    <property type="entry name" value="PA14"/>
    <property type="match status" value="1"/>
</dbReference>
<dbReference type="InterPro" id="IPR051154">
    <property type="entry name" value="Prespore-cell_inducing_factor"/>
</dbReference>
<protein>
    <submittedName>
        <fullName evidence="7">Fibro-slime domain-containing protein</fullName>
    </submittedName>
</protein>
<evidence type="ECO:0000313" key="8">
    <source>
        <dbReference type="Proteomes" id="UP001164459"/>
    </source>
</evidence>
<gene>
    <name evidence="7" type="ORF">O0S08_35170</name>
</gene>
<keyword evidence="3" id="KW-0325">Glycoprotein</keyword>
<feature type="domain" description="PA14" evidence="6">
    <location>
        <begin position="225"/>
        <end position="371"/>
    </location>
</feature>
<evidence type="ECO:0000259" key="6">
    <source>
        <dbReference type="PROSITE" id="PS51820"/>
    </source>
</evidence>
<accession>A0ABY7GWT5</accession>
<dbReference type="NCBIfam" id="TIGR02148">
    <property type="entry name" value="Fibro_Slime"/>
    <property type="match status" value="1"/>
</dbReference>
<dbReference type="EMBL" id="CP114040">
    <property type="protein sequence ID" value="WAS91454.1"/>
    <property type="molecule type" value="Genomic_DNA"/>
</dbReference>
<keyword evidence="2 5" id="KW-0732">Signal</keyword>
<dbReference type="InterPro" id="IPR037524">
    <property type="entry name" value="PA14/GLEYA"/>
</dbReference>
<evidence type="ECO:0000256" key="4">
    <source>
        <dbReference type="SAM" id="MobiDB-lite"/>
    </source>
</evidence>
<name>A0ABY7GWT5_9BACT</name>
<evidence type="ECO:0000256" key="5">
    <source>
        <dbReference type="SAM" id="SignalP"/>
    </source>
</evidence>
<feature type="compositionally biased region" description="Low complexity" evidence="4">
    <location>
        <begin position="30"/>
        <end position="148"/>
    </location>
</feature>
<feature type="signal peptide" evidence="5">
    <location>
        <begin position="1"/>
        <end position="22"/>
    </location>
</feature>
<evidence type="ECO:0000313" key="7">
    <source>
        <dbReference type="EMBL" id="WAS91454.1"/>
    </source>
</evidence>
<reference evidence="7" key="1">
    <citation type="submission" date="2022-11" db="EMBL/GenBank/DDBJ databases">
        <title>Minimal conservation of predation-associated metabolite biosynthetic gene clusters underscores biosynthetic potential of Myxococcota including descriptions for ten novel species: Archangium lansinium sp. nov., Myxococcus landrumus sp. nov., Nannocystis bai.</title>
        <authorList>
            <person name="Ahearne A."/>
            <person name="Stevens C."/>
            <person name="Dowd S."/>
        </authorList>
    </citation>
    <scope>NUCLEOTIDE SEQUENCE</scope>
    <source>
        <strain evidence="7">Fl3</strain>
    </source>
</reference>
<dbReference type="PANTHER" id="PTHR31137">
    <property type="entry name" value="PROTEIN PSIB-RELATED-RELATED"/>
    <property type="match status" value="1"/>
</dbReference>
<feature type="chain" id="PRO_5046644106" evidence="5">
    <location>
        <begin position="23"/>
        <end position="371"/>
    </location>
</feature>
<dbReference type="InterPro" id="IPR011874">
    <property type="entry name" value="Fibro_Slime"/>
</dbReference>
<feature type="region of interest" description="Disordered" evidence="4">
    <location>
        <begin position="30"/>
        <end position="150"/>
    </location>
</feature>
<proteinExistence type="inferred from homology"/>
<comment type="similarity">
    <text evidence="1">Belongs to the prespore-cell-inducing factor family.</text>
</comment>
<dbReference type="Proteomes" id="UP001164459">
    <property type="component" value="Chromosome"/>
</dbReference>
<dbReference type="PROSITE" id="PS51257">
    <property type="entry name" value="PROKAR_LIPOPROTEIN"/>
    <property type="match status" value="1"/>
</dbReference>
<dbReference type="InterPro" id="IPR011658">
    <property type="entry name" value="PA14_dom"/>
</dbReference>
<evidence type="ECO:0000256" key="2">
    <source>
        <dbReference type="ARBA" id="ARBA00022729"/>
    </source>
</evidence>
<sequence length="371" mass="38972">MTTIRFYRCAAALSVMMSTACGDSGVTTASGTDADASTTNGSSAGTDTTPTTTTPSGGSDSDAGTESGSDSTPTTTDGSAGTTSTDTTTTSGDPTDTTDGVVSETTSTGGETTDATGETTTTTGETTTGDTTGDTTSTTDETTTTTGGMMQECSDLTVTYRDHKPLHVDFGCHMNGVGARTGLLMNTLGPDDKPVYNPNPPPPPPNWFGTNPQITSEASFHEWYNTVPDVNMEIEGVLSLTEIMPNIWSYNSSSFYPLTDQGFGNNVTPNWLGQTYGDRNGEFTTEIHTMFLYEPGQVFSFSGDDDVWVFVDKKLAMDLGGLHEPVTGSIMLDTLGLTAGNVYSLDVFHAERCGTGSNFRIDTSIACFLPQ</sequence>
<organism evidence="7 8">
    <name type="scientific">Nannocystis punicea</name>
    <dbReference type="NCBI Taxonomy" id="2995304"/>
    <lineage>
        <taxon>Bacteria</taxon>
        <taxon>Pseudomonadati</taxon>
        <taxon>Myxococcota</taxon>
        <taxon>Polyangia</taxon>
        <taxon>Nannocystales</taxon>
        <taxon>Nannocystaceae</taxon>
        <taxon>Nannocystis</taxon>
    </lineage>
</organism>
<dbReference type="Pfam" id="PF07691">
    <property type="entry name" value="PA14"/>
    <property type="match status" value="1"/>
</dbReference>